<keyword evidence="7 11" id="KW-0547">Nucleotide-binding</keyword>
<dbReference type="Gene3D" id="3.30.1110.10">
    <property type="match status" value="1"/>
</dbReference>
<accession>A0A4T0ETN8</accession>
<dbReference type="CDD" id="cd01168">
    <property type="entry name" value="adenosine_kinase"/>
    <property type="match status" value="1"/>
</dbReference>
<reference evidence="13 14" key="1">
    <citation type="submission" date="2019-03" db="EMBL/GenBank/DDBJ databases">
        <title>Sequencing 23 genomes of Wallemia ichthyophaga.</title>
        <authorList>
            <person name="Gostincar C."/>
        </authorList>
    </citation>
    <scope>NUCLEOTIDE SEQUENCE [LARGE SCALE GENOMIC DNA]</scope>
    <source>
        <strain evidence="13 14">EXF-6200</strain>
    </source>
</reference>
<dbReference type="GO" id="GO:0005829">
    <property type="term" value="C:cytosol"/>
    <property type="evidence" value="ECO:0007669"/>
    <property type="project" value="TreeGrafter"/>
</dbReference>
<dbReference type="InterPro" id="IPR002173">
    <property type="entry name" value="Carboh/pur_kinase_PfkB_CS"/>
</dbReference>
<evidence type="ECO:0000259" key="12">
    <source>
        <dbReference type="Pfam" id="PF00294"/>
    </source>
</evidence>
<dbReference type="Gene3D" id="3.40.1190.20">
    <property type="match status" value="1"/>
</dbReference>
<dbReference type="GO" id="GO:0005634">
    <property type="term" value="C:nucleus"/>
    <property type="evidence" value="ECO:0007669"/>
    <property type="project" value="TreeGrafter"/>
</dbReference>
<evidence type="ECO:0000256" key="9">
    <source>
        <dbReference type="ARBA" id="ARBA00022840"/>
    </source>
</evidence>
<comment type="function">
    <text evidence="11">ATP dependent phosphorylation of adenosine and other related nucleoside analogs to monophosphate derivatives.</text>
</comment>
<dbReference type="EMBL" id="SPOI01000287">
    <property type="protein sequence ID" value="TIB29640.1"/>
    <property type="molecule type" value="Genomic_DNA"/>
</dbReference>
<dbReference type="SUPFAM" id="SSF53613">
    <property type="entry name" value="Ribokinase-like"/>
    <property type="match status" value="1"/>
</dbReference>
<sequence>MSRLADLGSNRGRQNGVSNSSKLFAIGNPLLDISVTEGAEKLLSQYALKSNDAILAGPEHTAIYEQVRTTLKPLYLAGGAGQNTARAASYVLPAGSVVYTGSVGSDDFANTLREANDKEGVESAYYVRQDTPTGACCVLITGHDRSLVTNLAAAQEFSVDHLRTPQMKQRMDEASHFYIGGFFLTHGIESALEVAKHSSQSGKTLAFNLSAPFIPQFFKDQVDQLIPYADIVFGNESEAEAYAQSHGLEDTSAKGVAKHIANLSKTNSGKDRIVVITQGALETVVAVGDKSLTSFPVSPLSKDAIVDTNGAGDATAGGFIAAFVLGSPIPECVQLGHKLGALCIQQNGPQLPYPKQNLL</sequence>
<dbReference type="UniPathway" id="UPA00588">
    <property type="reaction ID" value="UER00659"/>
</dbReference>
<evidence type="ECO:0000256" key="8">
    <source>
        <dbReference type="ARBA" id="ARBA00022777"/>
    </source>
</evidence>
<dbReference type="GO" id="GO:0006144">
    <property type="term" value="P:purine nucleobase metabolic process"/>
    <property type="evidence" value="ECO:0007669"/>
    <property type="project" value="TreeGrafter"/>
</dbReference>
<dbReference type="InterPro" id="IPR029056">
    <property type="entry name" value="Ribokinase-like"/>
</dbReference>
<keyword evidence="11" id="KW-0460">Magnesium</keyword>
<comment type="cofactor">
    <cofactor evidence="1 11">
        <name>Mg(2+)</name>
        <dbReference type="ChEBI" id="CHEBI:18420"/>
    </cofactor>
</comment>
<dbReference type="GO" id="GO:0004001">
    <property type="term" value="F:adenosine kinase activity"/>
    <property type="evidence" value="ECO:0007669"/>
    <property type="project" value="UniProtKB-UniRule"/>
</dbReference>
<dbReference type="GO" id="GO:0005524">
    <property type="term" value="F:ATP binding"/>
    <property type="evidence" value="ECO:0007669"/>
    <property type="project" value="UniProtKB-UniRule"/>
</dbReference>
<evidence type="ECO:0000313" key="14">
    <source>
        <dbReference type="Proteomes" id="UP000310689"/>
    </source>
</evidence>
<dbReference type="PROSITE" id="PS00584">
    <property type="entry name" value="PFKB_KINASES_2"/>
    <property type="match status" value="1"/>
</dbReference>
<dbReference type="PANTHER" id="PTHR45769">
    <property type="entry name" value="ADENOSINE KINASE"/>
    <property type="match status" value="1"/>
</dbReference>
<name>A0A4T0ETN8_WALIC</name>
<evidence type="ECO:0000256" key="1">
    <source>
        <dbReference type="ARBA" id="ARBA00001946"/>
    </source>
</evidence>
<feature type="active site" description="Proton acceptor" evidence="10">
    <location>
        <position position="313"/>
    </location>
</feature>
<keyword evidence="8 11" id="KW-0418">Kinase</keyword>
<comment type="catalytic activity">
    <reaction evidence="11">
        <text>adenosine + ATP = AMP + ADP + H(+)</text>
        <dbReference type="Rhea" id="RHEA:20824"/>
        <dbReference type="ChEBI" id="CHEBI:15378"/>
        <dbReference type="ChEBI" id="CHEBI:16335"/>
        <dbReference type="ChEBI" id="CHEBI:30616"/>
        <dbReference type="ChEBI" id="CHEBI:456215"/>
        <dbReference type="ChEBI" id="CHEBI:456216"/>
        <dbReference type="EC" id="2.7.1.20"/>
    </reaction>
</comment>
<protein>
    <recommendedName>
        <fullName evidence="4 11">Adenosine kinase</fullName>
        <shortName evidence="11">AK</shortName>
        <ecNumber evidence="4 11">2.7.1.20</ecNumber>
    </recommendedName>
    <alternativeName>
        <fullName evidence="11">Adenosine 5'-phosphotransferase</fullName>
    </alternativeName>
</protein>
<evidence type="ECO:0000256" key="7">
    <source>
        <dbReference type="ARBA" id="ARBA00022741"/>
    </source>
</evidence>
<gene>
    <name evidence="13" type="ORF">E3P86_03643</name>
</gene>
<dbReference type="PRINTS" id="PR00989">
    <property type="entry name" value="ADENOKINASE"/>
</dbReference>
<organism evidence="13 14">
    <name type="scientific">Wallemia ichthyophaga</name>
    <dbReference type="NCBI Taxonomy" id="245174"/>
    <lineage>
        <taxon>Eukaryota</taxon>
        <taxon>Fungi</taxon>
        <taxon>Dikarya</taxon>
        <taxon>Basidiomycota</taxon>
        <taxon>Wallemiomycotina</taxon>
        <taxon>Wallemiomycetes</taxon>
        <taxon>Wallemiales</taxon>
        <taxon>Wallemiaceae</taxon>
        <taxon>Wallemia</taxon>
    </lineage>
</organism>
<dbReference type="AlphaFoldDB" id="A0A4T0ETN8"/>
<keyword evidence="9 11" id="KW-0067">ATP-binding</keyword>
<evidence type="ECO:0000256" key="3">
    <source>
        <dbReference type="ARBA" id="ARBA00010688"/>
    </source>
</evidence>
<dbReference type="InterPro" id="IPR011611">
    <property type="entry name" value="PfkB_dom"/>
</dbReference>
<evidence type="ECO:0000256" key="2">
    <source>
        <dbReference type="ARBA" id="ARBA00004801"/>
    </source>
</evidence>
<dbReference type="Pfam" id="PF00294">
    <property type="entry name" value="PfkB"/>
    <property type="match status" value="1"/>
</dbReference>
<evidence type="ECO:0000256" key="6">
    <source>
        <dbReference type="ARBA" id="ARBA00022726"/>
    </source>
</evidence>
<evidence type="ECO:0000313" key="13">
    <source>
        <dbReference type="EMBL" id="TIB29640.1"/>
    </source>
</evidence>
<comment type="caution">
    <text evidence="13">The sequence shown here is derived from an EMBL/GenBank/DDBJ whole genome shotgun (WGS) entry which is preliminary data.</text>
</comment>
<dbReference type="PANTHER" id="PTHR45769:SF3">
    <property type="entry name" value="ADENOSINE KINASE"/>
    <property type="match status" value="1"/>
</dbReference>
<dbReference type="Proteomes" id="UP000310689">
    <property type="component" value="Unassembled WGS sequence"/>
</dbReference>
<evidence type="ECO:0000256" key="11">
    <source>
        <dbReference type="RuleBase" id="RU368116"/>
    </source>
</evidence>
<keyword evidence="5 11" id="KW-0808">Transferase</keyword>
<evidence type="ECO:0000256" key="4">
    <source>
        <dbReference type="ARBA" id="ARBA00012119"/>
    </source>
</evidence>
<evidence type="ECO:0000256" key="10">
    <source>
        <dbReference type="PIRSR" id="PIRSR601805-1"/>
    </source>
</evidence>
<feature type="domain" description="Carbohydrate kinase PfkB" evidence="12">
    <location>
        <begin position="51"/>
        <end position="355"/>
    </location>
</feature>
<dbReference type="OrthoDB" id="432447at2759"/>
<keyword evidence="6 11" id="KW-0660">Purine salvage</keyword>
<evidence type="ECO:0000256" key="5">
    <source>
        <dbReference type="ARBA" id="ARBA00022679"/>
    </source>
</evidence>
<dbReference type="EC" id="2.7.1.20" evidence="4 11"/>
<comment type="pathway">
    <text evidence="2 11">Purine metabolism; AMP biosynthesis via salvage pathway; AMP from adenosine: step 1/1.</text>
</comment>
<dbReference type="GO" id="GO:0006166">
    <property type="term" value="P:purine ribonucleoside salvage"/>
    <property type="evidence" value="ECO:0007669"/>
    <property type="project" value="UniProtKB-KW"/>
</dbReference>
<comment type="similarity">
    <text evidence="3 11">Belongs to the carbohydrate kinase PfkB family.</text>
</comment>
<proteinExistence type="inferred from homology"/>
<dbReference type="GO" id="GO:0044209">
    <property type="term" value="P:AMP salvage"/>
    <property type="evidence" value="ECO:0007669"/>
    <property type="project" value="UniProtKB-UniRule"/>
</dbReference>
<dbReference type="InterPro" id="IPR001805">
    <property type="entry name" value="Adenokinase"/>
</dbReference>